<dbReference type="Ensembl" id="ENSPNYT00000030455.1">
    <property type="protein sequence ID" value="ENSPNYP00000029731.1"/>
    <property type="gene ID" value="ENSPNYG00000022413.1"/>
</dbReference>
<accession>A0A3B4H8J7</accession>
<dbReference type="AlphaFoldDB" id="A0A3B4H8J7"/>
<reference evidence="3" key="1">
    <citation type="submission" date="2023-09" db="UniProtKB">
        <authorList>
            <consortium name="Ensembl"/>
        </authorList>
    </citation>
    <scope>IDENTIFICATION</scope>
</reference>
<keyword evidence="2" id="KW-1133">Transmembrane helix</keyword>
<feature type="transmembrane region" description="Helical" evidence="2">
    <location>
        <begin position="21"/>
        <end position="44"/>
    </location>
</feature>
<evidence type="ECO:0000256" key="1">
    <source>
        <dbReference type="SAM" id="MobiDB-lite"/>
    </source>
</evidence>
<name>A0A3B4H8J7_9CICH</name>
<organism evidence="3">
    <name type="scientific">Pundamilia nyererei</name>
    <dbReference type="NCBI Taxonomy" id="303518"/>
    <lineage>
        <taxon>Eukaryota</taxon>
        <taxon>Metazoa</taxon>
        <taxon>Chordata</taxon>
        <taxon>Craniata</taxon>
        <taxon>Vertebrata</taxon>
        <taxon>Euteleostomi</taxon>
        <taxon>Actinopterygii</taxon>
        <taxon>Neopterygii</taxon>
        <taxon>Teleostei</taxon>
        <taxon>Neoteleostei</taxon>
        <taxon>Acanthomorphata</taxon>
        <taxon>Ovalentaria</taxon>
        <taxon>Cichlomorphae</taxon>
        <taxon>Cichliformes</taxon>
        <taxon>Cichlidae</taxon>
        <taxon>African cichlids</taxon>
        <taxon>Pseudocrenilabrinae</taxon>
        <taxon>Haplochromini</taxon>
        <taxon>Pundamilia</taxon>
    </lineage>
</organism>
<evidence type="ECO:0000256" key="2">
    <source>
        <dbReference type="SAM" id="Phobius"/>
    </source>
</evidence>
<keyword evidence="2" id="KW-0472">Membrane</keyword>
<protein>
    <submittedName>
        <fullName evidence="3">Uncharacterized protein</fullName>
    </submittedName>
</protein>
<evidence type="ECO:0000313" key="3">
    <source>
        <dbReference type="Ensembl" id="ENSPNYP00000029731.1"/>
    </source>
</evidence>
<feature type="region of interest" description="Disordered" evidence="1">
    <location>
        <begin position="75"/>
        <end position="111"/>
    </location>
</feature>
<proteinExistence type="predicted"/>
<feature type="compositionally biased region" description="Basic and acidic residues" evidence="1">
    <location>
        <begin position="75"/>
        <end position="95"/>
    </location>
</feature>
<keyword evidence="2" id="KW-0812">Transmembrane</keyword>
<feature type="transmembrane region" description="Helical" evidence="2">
    <location>
        <begin position="56"/>
        <end position="73"/>
    </location>
</feature>
<sequence length="111" mass="12772">DNHKRHYAQQAVITQKVNSMYKGMCVCTFAGFILFFTSFDFHLLLPKSFSCHPCHLSLFLPHLPGVFVFFFQGETEREREKDREGDRKGREDGKQSRLQLAGSTLCPVDSL</sequence>